<organism evidence="4 5">
    <name type="scientific">Pelobates cultripes</name>
    <name type="common">Western spadefoot toad</name>
    <dbReference type="NCBI Taxonomy" id="61616"/>
    <lineage>
        <taxon>Eukaryota</taxon>
        <taxon>Metazoa</taxon>
        <taxon>Chordata</taxon>
        <taxon>Craniata</taxon>
        <taxon>Vertebrata</taxon>
        <taxon>Euteleostomi</taxon>
        <taxon>Amphibia</taxon>
        <taxon>Batrachia</taxon>
        <taxon>Anura</taxon>
        <taxon>Pelobatoidea</taxon>
        <taxon>Pelobatidae</taxon>
        <taxon>Pelobates</taxon>
    </lineage>
</organism>
<dbReference type="PANTHER" id="PTHR23166">
    <property type="entry name" value="FILAMIN/GPBP-INTERACTING PROTEIN"/>
    <property type="match status" value="1"/>
</dbReference>
<name>A0AAD1VK94_PELCU</name>
<dbReference type="EMBL" id="OW240912">
    <property type="protein sequence ID" value="CAH2222389.1"/>
    <property type="molecule type" value="Genomic_DNA"/>
</dbReference>
<feature type="compositionally biased region" description="Basic and acidic residues" evidence="3">
    <location>
        <begin position="272"/>
        <end position="286"/>
    </location>
</feature>
<feature type="region of interest" description="Disordered" evidence="3">
    <location>
        <begin position="218"/>
        <end position="286"/>
    </location>
</feature>
<feature type="compositionally biased region" description="Basic and acidic residues" evidence="3">
    <location>
        <begin position="360"/>
        <end position="372"/>
    </location>
</feature>
<feature type="region of interest" description="Disordered" evidence="3">
    <location>
        <begin position="1043"/>
        <end position="1073"/>
    </location>
</feature>
<feature type="region of interest" description="Disordered" evidence="3">
    <location>
        <begin position="353"/>
        <end position="498"/>
    </location>
</feature>
<dbReference type="InterPro" id="IPR050719">
    <property type="entry name" value="Cortactin-Actin_Reg"/>
</dbReference>
<proteinExistence type="predicted"/>
<feature type="compositionally biased region" description="Polar residues" evidence="3">
    <location>
        <begin position="1001"/>
        <end position="1015"/>
    </location>
</feature>
<evidence type="ECO:0000313" key="4">
    <source>
        <dbReference type="EMBL" id="CAH2222389.1"/>
    </source>
</evidence>
<protein>
    <recommendedName>
        <fullName evidence="6">Leucine zipper protein 1</fullName>
    </recommendedName>
</protein>
<dbReference type="PANTHER" id="PTHR23166:SF7">
    <property type="entry name" value="LEUCINE ZIPPER PROTEIN 1"/>
    <property type="match status" value="1"/>
</dbReference>
<feature type="coiled-coil region" evidence="2">
    <location>
        <begin position="5"/>
        <end position="167"/>
    </location>
</feature>
<dbReference type="Proteomes" id="UP001295444">
    <property type="component" value="Chromosome 01"/>
</dbReference>
<dbReference type="AlphaFoldDB" id="A0AAD1VK94"/>
<reference evidence="4" key="1">
    <citation type="submission" date="2022-03" db="EMBL/GenBank/DDBJ databases">
        <authorList>
            <person name="Alioto T."/>
            <person name="Alioto T."/>
            <person name="Gomez Garrido J."/>
        </authorList>
    </citation>
    <scope>NUCLEOTIDE SEQUENCE</scope>
</reference>
<feature type="compositionally biased region" description="Basic and acidic residues" evidence="3">
    <location>
        <begin position="1064"/>
        <end position="1073"/>
    </location>
</feature>
<accession>A0AAD1VK94</accession>
<feature type="region of interest" description="Disordered" evidence="3">
    <location>
        <begin position="988"/>
        <end position="1015"/>
    </location>
</feature>
<evidence type="ECO:0008006" key="6">
    <source>
        <dbReference type="Google" id="ProtNLM"/>
    </source>
</evidence>
<gene>
    <name evidence="4" type="ORF">PECUL_23A025423</name>
</gene>
<evidence type="ECO:0000256" key="3">
    <source>
        <dbReference type="SAM" id="MobiDB-lite"/>
    </source>
</evidence>
<evidence type="ECO:0000256" key="2">
    <source>
        <dbReference type="SAM" id="Coils"/>
    </source>
</evidence>
<feature type="compositionally biased region" description="Polar residues" evidence="3">
    <location>
        <begin position="218"/>
        <end position="230"/>
    </location>
</feature>
<feature type="region of interest" description="Disordered" evidence="3">
    <location>
        <begin position="773"/>
        <end position="792"/>
    </location>
</feature>
<evidence type="ECO:0000313" key="5">
    <source>
        <dbReference type="Proteomes" id="UP001295444"/>
    </source>
</evidence>
<feature type="compositionally biased region" description="Polar residues" evidence="3">
    <location>
        <begin position="377"/>
        <end position="394"/>
    </location>
</feature>
<keyword evidence="1 2" id="KW-0175">Coiled coil</keyword>
<feature type="compositionally biased region" description="Low complexity" evidence="3">
    <location>
        <begin position="414"/>
        <end position="423"/>
    </location>
</feature>
<dbReference type="GO" id="GO:0021503">
    <property type="term" value="P:neural fold bending"/>
    <property type="evidence" value="ECO:0007669"/>
    <property type="project" value="TreeGrafter"/>
</dbReference>
<keyword evidence="5" id="KW-1185">Reference proteome</keyword>
<feature type="compositionally biased region" description="Basic and acidic residues" evidence="3">
    <location>
        <begin position="232"/>
        <end position="248"/>
    </location>
</feature>
<sequence>MEHSSRHLKFKLQSLARRLDDLEEATKNLQKAEDEVLDLQDKIIQAEGSNSSMLADVEALRKRVLKIEGKDEEVRKAEDLCRLIKEKLENEENLTRELRSEIEQLQKKMTELEKLEEAFNKSKNDCTQLCLSLNEEKNMSKKLSSELETLRAKVKELECSESKLDKAEQFITGELEKIKSLTISFVNEKKCFLEKEKQNEKLILDLKQQLELKGKITTGDQARTQSNMLERSSGHTIERNSFRIEDGLTSKSTNTVGSDYIKQPENQTSSKNENEKNKNQEDNKIRDLNQEIEKLRNQIKNSEGVEDELKQLKEKNCKLQEDYISEQVKSKQLTVEIQALKKQANQYHSLENGVLDTDDITPHGRLRNERKYKPISSEPQTSKNGSRDLSPQQSRTERHLTKDYQNSDSHYKKTLSGSSSNSRKSGKPTLLETSLSSVRKDDHVPLSSRVYGTKEYGTANEIKKSKDQPSVLSRYPPAAQEHTTKKSWKSSTSKHQNSFGEDYSVKVTQAVITSRKEVSTEEQMIRDAPPYFNSENKVNLNLHEEVQLLENCPLSSTLCTKTYSELEAVPVITEVQEDMPKTILNSDEYVAENTPPDKSIKNSRFSGRDEFTNYSFSEEAKSSNYNKDNIPVGQQELNSQKSYHNQERVRLKSSIKPQIPEKPHIPETDHKELDKRHIAHGIHSRKQASPKEKTNFQDRTQNVENDNQISQRVFVCETKRVSSDGLESTETQSHAGIRSRTYSPREALQSTVIVKPVIIEKDMKEIMSDYRVRSSSDISRSQANATPSKVSSSITFFPSDAVSSRMNTDVMPRERHTSTSNIRLSANDQTVLKNNISIPFEISIKKEDMVLKVAIDDDDDDDDESDLNLEEINKVSDLTISQQQKKINEHNLEMETVSWKKHSIVDTNYFESKRGFTRSTLRKGVLGSTEELDILTTEKEDSRETKYRRKSVLDEEKPVRLRHDGYSRNKTSNLYSWSSLDPVSKRSQSSLTATEIIGRRTPSTETFSSGLNTRNRYSIEDGDMLRSRRRKYEIGKLTSIDSVERKPSSRQELLQNQRHSKSMVGERIRQLEH</sequence>
<evidence type="ECO:0000256" key="1">
    <source>
        <dbReference type="ARBA" id="ARBA00023054"/>
    </source>
</evidence>
<feature type="compositionally biased region" description="Polar residues" evidence="3">
    <location>
        <begin position="775"/>
        <end position="792"/>
    </location>
</feature>